<reference evidence="1 2" key="1">
    <citation type="submission" date="2017-12" db="EMBL/GenBank/DDBJ databases">
        <authorList>
            <person name="Levesque S."/>
        </authorList>
    </citation>
    <scope>NUCLEOTIDE SEQUENCE [LARGE SCALE GENOMIC DNA]</scope>
    <source>
        <strain evidence="1 2">SMQ-1420</strain>
    </source>
</reference>
<dbReference type="EMBL" id="CP025334">
    <property type="protein sequence ID" value="AZT97040.1"/>
    <property type="molecule type" value="Genomic_DNA"/>
</dbReference>
<gene>
    <name evidence="1" type="ORF">CXR27_08530</name>
</gene>
<dbReference type="AlphaFoldDB" id="A0A3Q9NX86"/>
<accession>A0A3Q9NX86</accession>
<evidence type="ECO:0000313" key="1">
    <source>
        <dbReference type="EMBL" id="AZT97040.1"/>
    </source>
</evidence>
<sequence length="72" mass="7873">MGLEDDPFDYRITKSGMLIITRGGRTVMELGGKKASALIPKLGASDESDQQLLARVTGNYCHGNERQVNNPH</sequence>
<protein>
    <submittedName>
        <fullName evidence="1">Uncharacterized protein</fullName>
    </submittedName>
</protein>
<organism evidence="1 2">
    <name type="scientific">Brevibacterium aurantiacum</name>
    <dbReference type="NCBI Taxonomy" id="273384"/>
    <lineage>
        <taxon>Bacteria</taxon>
        <taxon>Bacillati</taxon>
        <taxon>Actinomycetota</taxon>
        <taxon>Actinomycetes</taxon>
        <taxon>Micrococcales</taxon>
        <taxon>Brevibacteriaceae</taxon>
        <taxon>Brevibacterium</taxon>
    </lineage>
</organism>
<evidence type="ECO:0000313" key="2">
    <source>
        <dbReference type="Proteomes" id="UP000282731"/>
    </source>
</evidence>
<dbReference type="RefSeq" id="WP_009885038.1">
    <property type="nucleotide sequence ID" value="NZ_AAGP01000046.1"/>
</dbReference>
<dbReference type="Proteomes" id="UP000282731">
    <property type="component" value="Chromosome"/>
</dbReference>
<proteinExistence type="predicted"/>
<reference evidence="1 2" key="2">
    <citation type="submission" date="2019-01" db="EMBL/GenBank/DDBJ databases">
        <title>Comparative genomic analysis of Brevibacterium aurantiacum sheds light on its evolution and its adaptation to smear-ripened cheeses.</title>
        <authorList>
            <person name="Moineau S."/>
        </authorList>
    </citation>
    <scope>NUCLEOTIDE SEQUENCE [LARGE SCALE GENOMIC DNA]</scope>
    <source>
        <strain evidence="1 2">SMQ-1420</strain>
    </source>
</reference>
<name>A0A3Q9NX86_BREAU</name>